<dbReference type="InterPro" id="IPR032808">
    <property type="entry name" value="DoxX"/>
</dbReference>
<feature type="transmembrane region" description="Helical" evidence="5">
    <location>
        <begin position="51"/>
        <end position="70"/>
    </location>
</feature>
<dbReference type="eggNOG" id="COG2259">
    <property type="taxonomic scope" value="Bacteria"/>
</dbReference>
<evidence type="ECO:0000256" key="3">
    <source>
        <dbReference type="ARBA" id="ARBA00022989"/>
    </source>
</evidence>
<proteinExistence type="predicted"/>
<feature type="transmembrane region" description="Helical" evidence="5">
    <location>
        <begin position="76"/>
        <end position="99"/>
    </location>
</feature>
<dbReference type="GO" id="GO:0016020">
    <property type="term" value="C:membrane"/>
    <property type="evidence" value="ECO:0007669"/>
    <property type="project" value="UniProtKB-SubCell"/>
</dbReference>
<comment type="subcellular location">
    <subcellularLocation>
        <location evidence="1">Membrane</location>
        <topology evidence="1">Multi-pass membrane protein</topology>
    </subcellularLocation>
</comment>
<accession>B7WRC9</accession>
<dbReference type="OrthoDB" id="6522672at2"/>
<gene>
    <name evidence="6" type="ORF">CtesDRAFT_PD0232</name>
</gene>
<protein>
    <submittedName>
        <fullName evidence="6">DoxX family protein</fullName>
    </submittedName>
</protein>
<evidence type="ECO:0000256" key="4">
    <source>
        <dbReference type="ARBA" id="ARBA00023136"/>
    </source>
</evidence>
<evidence type="ECO:0000256" key="2">
    <source>
        <dbReference type="ARBA" id="ARBA00022692"/>
    </source>
</evidence>
<evidence type="ECO:0000313" key="6">
    <source>
        <dbReference type="EMBL" id="EED65286.1"/>
    </source>
</evidence>
<keyword evidence="2 5" id="KW-0812">Transmembrane</keyword>
<evidence type="ECO:0000313" key="7">
    <source>
        <dbReference type="Proteomes" id="UP000003039"/>
    </source>
</evidence>
<dbReference type="AlphaFoldDB" id="B7WRC9"/>
<reference evidence="6 7" key="1">
    <citation type="journal article" date="2004" name="Appl. Environ. Microbiol.">
        <title>Mineralization of individual congeners of linear alkylbenzenesulfonate by defined pairs of heterotrophic bacteria.</title>
        <authorList>
            <person name="Schleheck D."/>
            <person name="Knepper T.P."/>
            <person name="Fischer K."/>
            <person name="Cook A.M."/>
        </authorList>
    </citation>
    <scope>NUCLEOTIDE SEQUENCE [LARGE SCALE GENOMIC DNA]</scope>
    <source>
        <strain evidence="7">DSM 14576 / KF-1</strain>
    </source>
</reference>
<sequence precursor="true">MDALRSAATAPWVQSLALLCLCAAYLQGGWRKARDFRGAVAEVKALGLTPAAPIAATTLVLQLAGSVLILTGWYRWLGALALALAGFTVLAALLADRFWTASQADRQRAANAFFEHWGLVGGMLLVAWHDLGGSHAG</sequence>
<evidence type="ECO:0000256" key="5">
    <source>
        <dbReference type="SAM" id="Phobius"/>
    </source>
</evidence>
<keyword evidence="4 5" id="KW-0472">Membrane</keyword>
<name>B7WRC9_COMTK</name>
<keyword evidence="3 5" id="KW-1133">Transmembrane helix</keyword>
<evidence type="ECO:0000256" key="1">
    <source>
        <dbReference type="ARBA" id="ARBA00004141"/>
    </source>
</evidence>
<dbReference type="RefSeq" id="WP_003050718.1">
    <property type="nucleotide sequence ID" value="NZ_AAUJ02000001.1"/>
</dbReference>
<dbReference type="EMBL" id="AAUJ02000001">
    <property type="protein sequence ID" value="EED65286.1"/>
    <property type="molecule type" value="Genomic_DNA"/>
</dbReference>
<comment type="caution">
    <text evidence="6">The sequence shown here is derived from an EMBL/GenBank/DDBJ whole genome shotgun (WGS) entry which is preliminary data.</text>
</comment>
<feature type="transmembrane region" description="Helical" evidence="5">
    <location>
        <begin position="12"/>
        <end position="30"/>
    </location>
</feature>
<dbReference type="Proteomes" id="UP000003039">
    <property type="component" value="Unassembled WGS sequence"/>
</dbReference>
<organism evidence="6 7">
    <name type="scientific">Comamonas testosteroni (strain DSM 14576 / KF-1)</name>
    <name type="common">Pseudomonas testosteroni</name>
    <dbReference type="NCBI Taxonomy" id="399795"/>
    <lineage>
        <taxon>Bacteria</taxon>
        <taxon>Pseudomonadati</taxon>
        <taxon>Pseudomonadota</taxon>
        <taxon>Betaproteobacteria</taxon>
        <taxon>Burkholderiales</taxon>
        <taxon>Comamonadaceae</taxon>
        <taxon>Comamonas</taxon>
    </lineage>
</organism>
<dbReference type="Pfam" id="PF07681">
    <property type="entry name" value="DoxX"/>
    <property type="match status" value="1"/>
</dbReference>